<organism evidence="1 2">
    <name type="scientific">Trichinella britovi</name>
    <name type="common">Parasitic roundworm</name>
    <dbReference type="NCBI Taxonomy" id="45882"/>
    <lineage>
        <taxon>Eukaryota</taxon>
        <taxon>Metazoa</taxon>
        <taxon>Ecdysozoa</taxon>
        <taxon>Nematoda</taxon>
        <taxon>Enoplea</taxon>
        <taxon>Dorylaimia</taxon>
        <taxon>Trichinellida</taxon>
        <taxon>Trichinellidae</taxon>
        <taxon>Trichinella</taxon>
    </lineage>
</organism>
<dbReference type="STRING" id="45882.A0A0V1C3B6"/>
<reference evidence="1 2" key="1">
    <citation type="submission" date="2015-01" db="EMBL/GenBank/DDBJ databases">
        <title>Evolution of Trichinella species and genotypes.</title>
        <authorList>
            <person name="Korhonen P.K."/>
            <person name="Edoardo P."/>
            <person name="Giuseppe L.R."/>
            <person name="Gasser R.B."/>
        </authorList>
    </citation>
    <scope>NUCLEOTIDE SEQUENCE [LARGE SCALE GENOMIC DNA]</scope>
    <source>
        <strain evidence="1">ISS120</strain>
    </source>
</reference>
<dbReference type="EMBL" id="JYDI01000913">
    <property type="protein sequence ID" value="KRY43765.1"/>
    <property type="molecule type" value="Genomic_DNA"/>
</dbReference>
<gene>
    <name evidence="1" type="ORF">T03_2631</name>
</gene>
<feature type="non-terminal residue" evidence="1">
    <location>
        <position position="1"/>
    </location>
</feature>
<evidence type="ECO:0000313" key="2">
    <source>
        <dbReference type="Proteomes" id="UP000054653"/>
    </source>
</evidence>
<protein>
    <submittedName>
        <fullName evidence="1">Uncharacterized protein</fullName>
    </submittedName>
</protein>
<sequence>LMRANRKHHSDSQWDIVRFNSHIIKKYFPTAEFLDEVVQKTIRLVDVVETLILFQERYVLGCLITTVCSGDAQLILDNEMIQYELPCMLLPVGPVLVTRDLKNNSSVN</sequence>
<dbReference type="OMA" id="DSQWDIV"/>
<dbReference type="OrthoDB" id="5935798at2759"/>
<accession>A0A0V1C3B6</accession>
<name>A0A0V1C3B6_TRIBR</name>
<comment type="caution">
    <text evidence="1">The sequence shown here is derived from an EMBL/GenBank/DDBJ whole genome shotgun (WGS) entry which is preliminary data.</text>
</comment>
<dbReference type="Proteomes" id="UP000054653">
    <property type="component" value="Unassembled WGS sequence"/>
</dbReference>
<proteinExistence type="predicted"/>
<dbReference type="AlphaFoldDB" id="A0A0V1C3B6"/>
<evidence type="ECO:0000313" key="1">
    <source>
        <dbReference type="EMBL" id="KRY43765.1"/>
    </source>
</evidence>
<keyword evidence="2" id="KW-1185">Reference proteome</keyword>